<feature type="region of interest" description="Disordered" evidence="1">
    <location>
        <begin position="1"/>
        <end position="59"/>
    </location>
</feature>
<protein>
    <submittedName>
        <fullName evidence="2">Uncharacterized protein</fullName>
    </submittedName>
</protein>
<evidence type="ECO:0000256" key="1">
    <source>
        <dbReference type="SAM" id="MobiDB-lite"/>
    </source>
</evidence>
<name>A0A4Y2FPS1_ARAVE</name>
<comment type="caution">
    <text evidence="2">The sequence shown here is derived from an EMBL/GenBank/DDBJ whole genome shotgun (WGS) entry which is preliminary data.</text>
</comment>
<accession>A0A4Y2FPS1</accession>
<gene>
    <name evidence="2" type="ORF">AVEN_46936_1</name>
</gene>
<dbReference type="Proteomes" id="UP000499080">
    <property type="component" value="Unassembled WGS sequence"/>
</dbReference>
<keyword evidence="3" id="KW-1185">Reference proteome</keyword>
<evidence type="ECO:0000313" key="3">
    <source>
        <dbReference type="Proteomes" id="UP000499080"/>
    </source>
</evidence>
<dbReference type="AlphaFoldDB" id="A0A4Y2FPS1"/>
<reference evidence="2 3" key="1">
    <citation type="journal article" date="2019" name="Sci. Rep.">
        <title>Orb-weaving spider Araneus ventricosus genome elucidates the spidroin gene catalogue.</title>
        <authorList>
            <person name="Kono N."/>
            <person name="Nakamura H."/>
            <person name="Ohtoshi R."/>
            <person name="Moran D.A.P."/>
            <person name="Shinohara A."/>
            <person name="Yoshida Y."/>
            <person name="Fujiwara M."/>
            <person name="Mori M."/>
            <person name="Tomita M."/>
            <person name="Arakawa K."/>
        </authorList>
    </citation>
    <scope>NUCLEOTIDE SEQUENCE [LARGE SCALE GENOMIC DNA]</scope>
</reference>
<organism evidence="2 3">
    <name type="scientific">Araneus ventricosus</name>
    <name type="common">Orbweaver spider</name>
    <name type="synonym">Epeira ventricosa</name>
    <dbReference type="NCBI Taxonomy" id="182803"/>
    <lineage>
        <taxon>Eukaryota</taxon>
        <taxon>Metazoa</taxon>
        <taxon>Ecdysozoa</taxon>
        <taxon>Arthropoda</taxon>
        <taxon>Chelicerata</taxon>
        <taxon>Arachnida</taxon>
        <taxon>Araneae</taxon>
        <taxon>Araneomorphae</taxon>
        <taxon>Entelegynae</taxon>
        <taxon>Araneoidea</taxon>
        <taxon>Araneidae</taxon>
        <taxon>Araneus</taxon>
    </lineage>
</organism>
<dbReference type="EMBL" id="BGPR01000970">
    <property type="protein sequence ID" value="GBM41664.1"/>
    <property type="molecule type" value="Genomic_DNA"/>
</dbReference>
<sequence length="82" mass="8958">MVHVEKRESSTCTMHGAVLPPGEKPWTGLPEVDESKKGDPRMTSLANEPTASRAGRPPTAIFTQVSTAALRDESEHFARNQQ</sequence>
<evidence type="ECO:0000313" key="2">
    <source>
        <dbReference type="EMBL" id="GBM41664.1"/>
    </source>
</evidence>
<proteinExistence type="predicted"/>